<protein>
    <submittedName>
        <fullName evidence="2">Uncharacterized protein</fullName>
    </submittedName>
</protein>
<dbReference type="EMBL" id="MLJW01000349">
    <property type="protein sequence ID" value="OIQ88986.1"/>
    <property type="molecule type" value="Genomic_DNA"/>
</dbReference>
<dbReference type="InterPro" id="IPR051829">
    <property type="entry name" value="Multiheme_Cytochr_ET"/>
</dbReference>
<keyword evidence="1" id="KW-0732">Signal</keyword>
<dbReference type="PANTHER" id="PTHR35038">
    <property type="entry name" value="DISSIMILATORY SULFITE REDUCTASE SIRA"/>
    <property type="match status" value="1"/>
</dbReference>
<organism evidence="2">
    <name type="scientific">mine drainage metagenome</name>
    <dbReference type="NCBI Taxonomy" id="410659"/>
    <lineage>
        <taxon>unclassified sequences</taxon>
        <taxon>metagenomes</taxon>
        <taxon>ecological metagenomes</taxon>
    </lineage>
</organism>
<dbReference type="AlphaFoldDB" id="A0A1J5R0F4"/>
<evidence type="ECO:0000313" key="2">
    <source>
        <dbReference type="EMBL" id="OIQ88986.1"/>
    </source>
</evidence>
<dbReference type="InterPro" id="IPR036280">
    <property type="entry name" value="Multihaem_cyt_sf"/>
</dbReference>
<dbReference type="SUPFAM" id="SSF48695">
    <property type="entry name" value="Multiheme cytochromes"/>
    <property type="match status" value="1"/>
</dbReference>
<sequence>MMHIRKKKTVVVGVILLALLAFLVWRLIRPMDIFVVSKAFERPVSTAVTPASLPSLSATGCAACHPAFYQEWSTSIHSQAWTDPYFQKDWRFDGQQQICKNCHIPLDRQQENKVVGFKDKEKWHPILAPNPAFDRELQHEGVTCAACHLRDGKILGPYASKSAPHPVEKIANTNEICFKCHVVSGKRWDTFYRIPPCGTVAEIRNTPGANRNTPPVAANGTAGSEIFRPGDAALNCVQCHMPLVERPLVVGGKVRMVRSHLWRGGHDPAMVKQGLDAILREAPAPSPGQRSFTLTLTNTGAAHYLPTGTPDRYLSASIRLVDRNGAVLREDHHTLRRSIMWRPFIVDLRDTRLPRWQPRVFRFDVDSSRYPTAVAVEARVRYHLVDEARRKRIGYENKEPIAYEVFHARIALDREKTN</sequence>
<reference evidence="2" key="1">
    <citation type="submission" date="2016-10" db="EMBL/GenBank/DDBJ databases">
        <title>Sequence of Gallionella enrichment culture.</title>
        <authorList>
            <person name="Poehlein A."/>
            <person name="Muehling M."/>
            <person name="Daniel R."/>
        </authorList>
    </citation>
    <scope>NUCLEOTIDE SEQUENCE</scope>
</reference>
<gene>
    <name evidence="2" type="ORF">GALL_291090</name>
</gene>
<evidence type="ECO:0000256" key="1">
    <source>
        <dbReference type="ARBA" id="ARBA00022729"/>
    </source>
</evidence>
<comment type="caution">
    <text evidence="2">The sequence shown here is derived from an EMBL/GenBank/DDBJ whole genome shotgun (WGS) entry which is preliminary data.</text>
</comment>
<dbReference type="Gene3D" id="1.10.1130.10">
    <property type="entry name" value="Flavocytochrome C3, Chain A"/>
    <property type="match status" value="1"/>
</dbReference>
<accession>A0A1J5R0F4</accession>
<name>A0A1J5R0F4_9ZZZZ</name>
<proteinExistence type="predicted"/>